<feature type="compositionally biased region" description="Low complexity" evidence="1">
    <location>
        <begin position="10"/>
        <end position="20"/>
    </location>
</feature>
<evidence type="ECO:0000313" key="2">
    <source>
        <dbReference type="EMBL" id="ABA91083.1"/>
    </source>
</evidence>
<gene>
    <name evidence="2" type="ordered locus">LOC_Os11g01520</name>
</gene>
<feature type="compositionally biased region" description="Basic and acidic residues" evidence="1">
    <location>
        <begin position="109"/>
        <end position="119"/>
    </location>
</feature>
<dbReference type="AlphaFoldDB" id="Q2RBM3"/>
<proteinExistence type="predicted"/>
<organism evidence="2">
    <name type="scientific">Oryza sativa subsp. japonica</name>
    <name type="common">Rice</name>
    <dbReference type="NCBI Taxonomy" id="39947"/>
    <lineage>
        <taxon>Eukaryota</taxon>
        <taxon>Viridiplantae</taxon>
        <taxon>Streptophyta</taxon>
        <taxon>Embryophyta</taxon>
        <taxon>Tracheophyta</taxon>
        <taxon>Spermatophyta</taxon>
        <taxon>Magnoliopsida</taxon>
        <taxon>Liliopsida</taxon>
        <taxon>Poales</taxon>
        <taxon>Poaceae</taxon>
        <taxon>BOP clade</taxon>
        <taxon>Oryzoideae</taxon>
        <taxon>Oryzeae</taxon>
        <taxon>Oryzinae</taxon>
        <taxon>Oryza</taxon>
        <taxon>Oryza sativa</taxon>
    </lineage>
</organism>
<feature type="compositionally biased region" description="Basic residues" evidence="1">
    <location>
        <begin position="67"/>
        <end position="79"/>
    </location>
</feature>
<sequence>MAAEGGGGDVAMRGGVAVTAEGGGRPPCAAPPGSGSGAGALGVAEDAEVDVDVVRGHDHGVPERIRRAPQKRRHGKRRLSYCGGGVNGGRGSGSSSLRWAAADELGGGETRRIERHPGG</sequence>
<reference evidence="2" key="3">
    <citation type="submission" date="2006-01" db="EMBL/GenBank/DDBJ databases">
        <authorList>
            <person name="Buell R."/>
        </authorList>
    </citation>
    <scope>NUCLEOTIDE SEQUENCE</scope>
</reference>
<reference evidence="2" key="1">
    <citation type="journal article" date="2005" name="BMC Biol.">
        <title>The sequence of rice chromosomes 11 and 12, rich in disease resistance genes and recent gene duplications.</title>
        <authorList>
            <consortium name="The rice chromosomes 11 and 12 sequencing consortia"/>
        </authorList>
    </citation>
    <scope>NUCLEOTIDE SEQUENCE [LARGE SCALE GENOMIC DNA]</scope>
</reference>
<evidence type="ECO:0000256" key="1">
    <source>
        <dbReference type="SAM" id="MobiDB-lite"/>
    </source>
</evidence>
<feature type="compositionally biased region" description="Gly residues" evidence="1">
    <location>
        <begin position="82"/>
        <end position="92"/>
    </location>
</feature>
<feature type="region of interest" description="Disordered" evidence="1">
    <location>
        <begin position="1"/>
        <end position="40"/>
    </location>
</feature>
<name>Q2RBM3_ORYSJ</name>
<feature type="region of interest" description="Disordered" evidence="1">
    <location>
        <begin position="53"/>
        <end position="119"/>
    </location>
</feature>
<dbReference type="EMBL" id="DP000010">
    <property type="protein sequence ID" value="ABA91083.1"/>
    <property type="molecule type" value="Genomic_DNA"/>
</dbReference>
<reference evidence="2" key="2">
    <citation type="submission" date="2005-04" db="EMBL/GenBank/DDBJ databases">
        <authorList>
            <person name="Buell C.R."/>
            <person name="Wing R.A."/>
            <person name="McCombie W.A."/>
            <person name="Ouyang S."/>
        </authorList>
    </citation>
    <scope>NUCLEOTIDE SEQUENCE</scope>
</reference>
<accession>Q2RBM3</accession>
<feature type="compositionally biased region" description="Basic and acidic residues" evidence="1">
    <location>
        <begin position="53"/>
        <end position="66"/>
    </location>
</feature>
<protein>
    <submittedName>
        <fullName evidence="2">Uncharacterized protein</fullName>
    </submittedName>
</protein>